<gene>
    <name evidence="6 8" type="primary">rlmB</name>
    <name evidence="8" type="ORF">G3580_13605</name>
</gene>
<dbReference type="CDD" id="cd18103">
    <property type="entry name" value="SpoU-like_RlmB"/>
    <property type="match status" value="1"/>
</dbReference>
<dbReference type="Pfam" id="PF00588">
    <property type="entry name" value="SpoU_methylase"/>
    <property type="match status" value="1"/>
</dbReference>
<organism evidence="8 9">
    <name type="scientific">Nitrogeniibacter mangrovi</name>
    <dbReference type="NCBI Taxonomy" id="2016596"/>
    <lineage>
        <taxon>Bacteria</taxon>
        <taxon>Pseudomonadati</taxon>
        <taxon>Pseudomonadota</taxon>
        <taxon>Betaproteobacteria</taxon>
        <taxon>Rhodocyclales</taxon>
        <taxon>Zoogloeaceae</taxon>
        <taxon>Nitrogeniibacter</taxon>
    </lineage>
</organism>
<dbReference type="EC" id="2.1.1.185" evidence="6"/>
<evidence type="ECO:0000313" key="8">
    <source>
        <dbReference type="EMBL" id="QID18571.1"/>
    </source>
</evidence>
<dbReference type="Pfam" id="PF08032">
    <property type="entry name" value="SpoU_sub_bind"/>
    <property type="match status" value="1"/>
</dbReference>
<keyword evidence="9" id="KW-1185">Reference proteome</keyword>
<keyword evidence="3 6" id="KW-0489">Methyltransferase</keyword>
<dbReference type="AlphaFoldDB" id="A0A6C1B4F0"/>
<dbReference type="InterPro" id="IPR024915">
    <property type="entry name" value="23S_rRNA_MeTrfase_RlmB"/>
</dbReference>
<dbReference type="PANTHER" id="PTHR46429">
    <property type="entry name" value="23S RRNA (GUANOSINE-2'-O-)-METHYLTRANSFERASE RLMB"/>
    <property type="match status" value="1"/>
</dbReference>
<evidence type="ECO:0000256" key="6">
    <source>
        <dbReference type="HAMAP-Rule" id="MF_01887"/>
    </source>
</evidence>
<dbReference type="InterPro" id="IPR001537">
    <property type="entry name" value="SpoU_MeTrfase"/>
</dbReference>
<dbReference type="SUPFAM" id="SSF55315">
    <property type="entry name" value="L30e-like"/>
    <property type="match status" value="1"/>
</dbReference>
<dbReference type="InterPro" id="IPR029028">
    <property type="entry name" value="Alpha/beta_knot_MTases"/>
</dbReference>
<keyword evidence="2 6" id="KW-0698">rRNA processing</keyword>
<evidence type="ECO:0000313" key="9">
    <source>
        <dbReference type="Proteomes" id="UP000501991"/>
    </source>
</evidence>
<comment type="similarity">
    <text evidence="6">Belongs to the class IV-like SAM-binding methyltransferase superfamily. RNA methyltransferase TrmH family. RlmB subfamily.</text>
</comment>
<dbReference type="Gene3D" id="3.40.1280.10">
    <property type="match status" value="1"/>
</dbReference>
<dbReference type="InterPro" id="IPR004441">
    <property type="entry name" value="rRNA_MeTrfase_TrmH"/>
</dbReference>
<evidence type="ECO:0000259" key="7">
    <source>
        <dbReference type="SMART" id="SM00967"/>
    </source>
</evidence>
<dbReference type="KEGG" id="azq:G3580_13605"/>
<evidence type="ECO:0000256" key="4">
    <source>
        <dbReference type="ARBA" id="ARBA00022679"/>
    </source>
</evidence>
<dbReference type="GO" id="GO:0005829">
    <property type="term" value="C:cytosol"/>
    <property type="evidence" value="ECO:0007669"/>
    <property type="project" value="TreeGrafter"/>
</dbReference>
<dbReference type="HAMAP" id="MF_01887">
    <property type="entry name" value="23SrRNA_methyltr_B"/>
    <property type="match status" value="1"/>
</dbReference>
<evidence type="ECO:0000256" key="1">
    <source>
        <dbReference type="ARBA" id="ARBA00022490"/>
    </source>
</evidence>
<dbReference type="GO" id="GO:0070039">
    <property type="term" value="F:rRNA (guanosine-2'-O-)-methyltransferase activity"/>
    <property type="evidence" value="ECO:0007669"/>
    <property type="project" value="UniProtKB-UniRule"/>
</dbReference>
<dbReference type="EMBL" id="CP048836">
    <property type="protein sequence ID" value="QID18571.1"/>
    <property type="molecule type" value="Genomic_DNA"/>
</dbReference>
<dbReference type="InterPro" id="IPR029026">
    <property type="entry name" value="tRNA_m1G_MTases_N"/>
</dbReference>
<dbReference type="GO" id="GO:0003723">
    <property type="term" value="F:RNA binding"/>
    <property type="evidence" value="ECO:0007669"/>
    <property type="project" value="InterPro"/>
</dbReference>
<dbReference type="FunFam" id="3.40.1280.10:FF:000008">
    <property type="entry name" value="Group 3 RNA methyltransferase TrmH"/>
    <property type="match status" value="1"/>
</dbReference>
<dbReference type="InterPro" id="IPR029064">
    <property type="entry name" value="Ribosomal_eL30-like_sf"/>
</dbReference>
<accession>A0A6C1B4F0</accession>
<feature type="binding site" evidence="6">
    <location>
        <position position="222"/>
    </location>
    <ligand>
        <name>S-adenosyl-L-methionine</name>
        <dbReference type="ChEBI" id="CHEBI:59789"/>
    </ligand>
</feature>
<comment type="subcellular location">
    <subcellularLocation>
        <location evidence="6">Cytoplasm</location>
    </subcellularLocation>
</comment>
<comment type="catalytic activity">
    <reaction evidence="6">
        <text>guanosine(2251) in 23S rRNA + S-adenosyl-L-methionine = 2'-O-methylguanosine(2251) in 23S rRNA + S-adenosyl-L-homocysteine + H(+)</text>
        <dbReference type="Rhea" id="RHEA:24140"/>
        <dbReference type="Rhea" id="RHEA-COMP:10239"/>
        <dbReference type="Rhea" id="RHEA-COMP:10241"/>
        <dbReference type="ChEBI" id="CHEBI:15378"/>
        <dbReference type="ChEBI" id="CHEBI:57856"/>
        <dbReference type="ChEBI" id="CHEBI:59789"/>
        <dbReference type="ChEBI" id="CHEBI:74269"/>
        <dbReference type="ChEBI" id="CHEBI:74445"/>
        <dbReference type="EC" id="2.1.1.185"/>
    </reaction>
</comment>
<evidence type="ECO:0000256" key="5">
    <source>
        <dbReference type="ARBA" id="ARBA00022691"/>
    </source>
</evidence>
<protein>
    <recommendedName>
        <fullName evidence="6">23S rRNA (guanosine-2'-O-)-methyltransferase RlmB</fullName>
        <ecNumber evidence="6">2.1.1.185</ecNumber>
    </recommendedName>
    <alternativeName>
        <fullName evidence="6">23S rRNA (guanosine2251 2'-O)-methyltransferase</fullName>
    </alternativeName>
    <alternativeName>
        <fullName evidence="6">23S rRNA Gm2251 2'-O-methyltransferase</fullName>
    </alternativeName>
</protein>
<feature type="binding site" evidence="6">
    <location>
        <position position="202"/>
    </location>
    <ligand>
        <name>S-adenosyl-L-methionine</name>
        <dbReference type="ChEBI" id="CHEBI:59789"/>
    </ligand>
</feature>
<keyword evidence="5 6" id="KW-0949">S-adenosyl-L-methionine</keyword>
<keyword evidence="1 6" id="KW-0963">Cytoplasm</keyword>
<sequence length="250" mass="26535">MAKASGRETRFIFGFHAIQSRLRNDAESIHELHVAEGRQDARSRDLVALAESLGVRVMPTDAARLDGMAGGARHQGVVARVDAQHKVLKLEDVLETLDGPALLLVLDGVTDPHNLGACLRVADAAGAQAVIAPKDRSASLNATAIKVASGAADTVPYVTVTNLARAMRQMQEAGIWIVGAAGEAEQSLYEVDQTGPVAWVLGAEGSGLRRLTRDTCDVLAKIPMHGSVDSLNVSVATGICLFEACRQRRR</sequence>
<name>A0A6C1B4F0_9RHOO</name>
<dbReference type="SUPFAM" id="SSF75217">
    <property type="entry name" value="alpha/beta knot"/>
    <property type="match status" value="1"/>
</dbReference>
<reference evidence="8 9" key="1">
    <citation type="submission" date="2020-02" db="EMBL/GenBank/DDBJ databases">
        <title>Nitrogenibacter mangrovi gen. nov., sp. nov. isolated from mangrove sediment, a denitrifying betaproteobacterium.</title>
        <authorList>
            <person name="Liao H."/>
            <person name="Tian Y."/>
        </authorList>
    </citation>
    <scope>NUCLEOTIDE SEQUENCE [LARGE SCALE GENOMIC DNA]</scope>
    <source>
        <strain evidence="8 9">M9-3-2</strain>
    </source>
</reference>
<feature type="binding site" evidence="6">
    <location>
        <position position="231"/>
    </location>
    <ligand>
        <name>S-adenosyl-L-methionine</name>
        <dbReference type="ChEBI" id="CHEBI:59789"/>
    </ligand>
</feature>
<dbReference type="SMART" id="SM00967">
    <property type="entry name" value="SpoU_sub_bind"/>
    <property type="match status" value="1"/>
</dbReference>
<dbReference type="RefSeq" id="WP_173766350.1">
    <property type="nucleotide sequence ID" value="NZ_CP048836.1"/>
</dbReference>
<dbReference type="InterPro" id="IPR013123">
    <property type="entry name" value="SpoU_subst-bd"/>
</dbReference>
<evidence type="ECO:0000256" key="2">
    <source>
        <dbReference type="ARBA" id="ARBA00022552"/>
    </source>
</evidence>
<dbReference type="PANTHER" id="PTHR46429:SF1">
    <property type="entry name" value="23S RRNA (GUANOSINE-2'-O-)-METHYLTRANSFERASE RLMB"/>
    <property type="match status" value="1"/>
</dbReference>
<evidence type="ECO:0000256" key="3">
    <source>
        <dbReference type="ARBA" id="ARBA00022603"/>
    </source>
</evidence>
<proteinExistence type="inferred from homology"/>
<comment type="function">
    <text evidence="6">Specifically methylates the ribose of guanosine 2251 in 23S rRNA.</text>
</comment>
<dbReference type="Proteomes" id="UP000501991">
    <property type="component" value="Chromosome"/>
</dbReference>
<dbReference type="Gene3D" id="3.30.1330.30">
    <property type="match status" value="1"/>
</dbReference>
<dbReference type="NCBIfam" id="TIGR00186">
    <property type="entry name" value="rRNA_methyl_3"/>
    <property type="match status" value="1"/>
</dbReference>
<feature type="domain" description="RNA 2-O ribose methyltransferase substrate binding" evidence="7">
    <location>
        <begin position="11"/>
        <end position="87"/>
    </location>
</feature>
<keyword evidence="4 6" id="KW-0808">Transferase</keyword>